<dbReference type="KEGG" id="api:100164931"/>
<dbReference type="GO" id="GO:0048468">
    <property type="term" value="P:cell development"/>
    <property type="evidence" value="ECO:0007669"/>
    <property type="project" value="UniProtKB-ARBA"/>
</dbReference>
<feature type="domain" description="IPT/TIG" evidence="3">
    <location>
        <begin position="434"/>
        <end position="526"/>
    </location>
</feature>
<dbReference type="SUPFAM" id="SSF81296">
    <property type="entry name" value="E set domains"/>
    <property type="match status" value="2"/>
</dbReference>
<keyword evidence="2" id="KW-0732">Signal</keyword>
<dbReference type="EnsemblMetazoa" id="XM_001947924.5">
    <property type="protein sequence ID" value="XP_001947959.2"/>
    <property type="gene ID" value="LOC100164931"/>
</dbReference>
<protein>
    <recommendedName>
        <fullName evidence="3">IPT/TIG domain-containing protein</fullName>
    </recommendedName>
</protein>
<feature type="chain" id="PRO_5035900294" description="IPT/TIG domain-containing protein" evidence="2">
    <location>
        <begin position="22"/>
        <end position="708"/>
    </location>
</feature>
<evidence type="ECO:0000256" key="1">
    <source>
        <dbReference type="SAM" id="Phobius"/>
    </source>
</evidence>
<name>A0A8R2A502_ACYPI</name>
<proteinExistence type="predicted"/>
<dbReference type="GO" id="GO:0007162">
    <property type="term" value="P:negative regulation of cell adhesion"/>
    <property type="evidence" value="ECO:0007669"/>
    <property type="project" value="TreeGrafter"/>
</dbReference>
<dbReference type="OrthoDB" id="9985181at2759"/>
<dbReference type="Proteomes" id="UP000007819">
    <property type="component" value="Chromosome X"/>
</dbReference>
<dbReference type="GO" id="GO:0030334">
    <property type="term" value="P:regulation of cell migration"/>
    <property type="evidence" value="ECO:0007669"/>
    <property type="project" value="TreeGrafter"/>
</dbReference>
<evidence type="ECO:0000313" key="5">
    <source>
        <dbReference type="Proteomes" id="UP000007819"/>
    </source>
</evidence>
<feature type="domain" description="IPT/TIG" evidence="3">
    <location>
        <begin position="241"/>
        <end position="332"/>
    </location>
</feature>
<evidence type="ECO:0000256" key="2">
    <source>
        <dbReference type="SAM" id="SignalP"/>
    </source>
</evidence>
<dbReference type="GO" id="GO:0005886">
    <property type="term" value="C:plasma membrane"/>
    <property type="evidence" value="ECO:0007669"/>
    <property type="project" value="TreeGrafter"/>
</dbReference>
<reference evidence="5" key="1">
    <citation type="submission" date="2010-06" db="EMBL/GenBank/DDBJ databases">
        <authorList>
            <person name="Jiang H."/>
            <person name="Abraham K."/>
            <person name="Ali S."/>
            <person name="Alsbrooks S.L."/>
            <person name="Anim B.N."/>
            <person name="Anosike U.S."/>
            <person name="Attaway T."/>
            <person name="Bandaranaike D.P."/>
            <person name="Battles P.K."/>
            <person name="Bell S.N."/>
            <person name="Bell A.V."/>
            <person name="Beltran B."/>
            <person name="Bickham C."/>
            <person name="Bustamante Y."/>
            <person name="Caleb T."/>
            <person name="Canada A."/>
            <person name="Cardenas V."/>
            <person name="Carter K."/>
            <person name="Chacko J."/>
            <person name="Chandrabose M.N."/>
            <person name="Chavez D."/>
            <person name="Chavez A."/>
            <person name="Chen L."/>
            <person name="Chu H.-S."/>
            <person name="Claassen K.J."/>
            <person name="Cockrell R."/>
            <person name="Collins M."/>
            <person name="Cooper J.A."/>
            <person name="Cree A."/>
            <person name="Curry S.M."/>
            <person name="Da Y."/>
            <person name="Dao M.D."/>
            <person name="Das B."/>
            <person name="Davila M.-L."/>
            <person name="Davy-Carroll L."/>
            <person name="Denson S."/>
            <person name="Dinh H."/>
            <person name="Ebong V.E."/>
            <person name="Edwards J.R."/>
            <person name="Egan A."/>
            <person name="El-Daye J."/>
            <person name="Escobedo L."/>
            <person name="Fernandez S."/>
            <person name="Fernando P.R."/>
            <person name="Flagg N."/>
            <person name="Forbes L.D."/>
            <person name="Fowler R.G."/>
            <person name="Fu Q."/>
            <person name="Gabisi R.A."/>
            <person name="Ganer J."/>
            <person name="Garbino Pronczuk A."/>
            <person name="Garcia R.M."/>
            <person name="Garner T."/>
            <person name="Garrett T.E."/>
            <person name="Gonzalez D.A."/>
            <person name="Hamid H."/>
            <person name="Hawkins E.S."/>
            <person name="Hirani K."/>
            <person name="Hogues M.E."/>
            <person name="Hollins B."/>
            <person name="Hsiao C.-H."/>
            <person name="Jabil R."/>
            <person name="James M.L."/>
            <person name="Jhangiani S.N."/>
            <person name="Johnson B."/>
            <person name="Johnson Q."/>
            <person name="Joshi V."/>
            <person name="Kalu J.B."/>
            <person name="Kam C."/>
            <person name="Kashfia A."/>
            <person name="Keebler J."/>
            <person name="Kisamo H."/>
            <person name="Kovar C.L."/>
            <person name="Lago L.A."/>
            <person name="Lai C.-Y."/>
            <person name="Laidlaw J."/>
            <person name="Lara F."/>
            <person name="Le T.-K."/>
            <person name="Lee S.L."/>
            <person name="Legall F.H."/>
            <person name="Lemon S.J."/>
            <person name="Lewis L.R."/>
            <person name="Li B."/>
            <person name="Liu Y."/>
            <person name="Liu Y.-S."/>
            <person name="Lopez J."/>
            <person name="Lozado R.J."/>
            <person name="Lu J."/>
            <person name="Madu R.C."/>
            <person name="Maheshwari M."/>
            <person name="Maheshwari R."/>
            <person name="Malloy K."/>
            <person name="Martinez E."/>
            <person name="Mathew T."/>
            <person name="Mercado I.C."/>
            <person name="Mercado C."/>
            <person name="Meyer B."/>
            <person name="Montgomery K."/>
            <person name="Morgan M.B."/>
            <person name="Munidasa M."/>
            <person name="Nazareth L.V."/>
            <person name="Nelson J."/>
            <person name="Ng B.M."/>
            <person name="Nguyen N.B."/>
            <person name="Nguyen P.Q."/>
            <person name="Nguyen T."/>
            <person name="Obregon M."/>
            <person name="Okwuonu G.O."/>
            <person name="Onwere C.G."/>
            <person name="Orozco G."/>
            <person name="Parra A."/>
            <person name="Patel S."/>
            <person name="Patil S."/>
            <person name="Perez A."/>
            <person name="Perez Y."/>
            <person name="Pham C."/>
            <person name="Primus E.L."/>
            <person name="Pu L.-L."/>
            <person name="Puazo M."/>
            <person name="Qin X."/>
            <person name="Quiroz J.B."/>
            <person name="Reese J."/>
            <person name="Richards S."/>
            <person name="Rives C.M."/>
            <person name="Robberts R."/>
            <person name="Ruiz S.J."/>
            <person name="Ruiz M.J."/>
            <person name="Santibanez J."/>
            <person name="Schneider B.W."/>
            <person name="Sisson I."/>
            <person name="Smith M."/>
            <person name="Sodergren E."/>
            <person name="Song X.-Z."/>
            <person name="Song B.B."/>
            <person name="Summersgill H."/>
            <person name="Thelus R."/>
            <person name="Thornton R.D."/>
            <person name="Trejos Z.Y."/>
            <person name="Usmani K."/>
            <person name="Vattathil S."/>
            <person name="Villasana D."/>
            <person name="Walker D.L."/>
            <person name="Wang S."/>
            <person name="Wang K."/>
            <person name="White C.S."/>
            <person name="Williams A.C."/>
            <person name="Williamson J."/>
            <person name="Wilson K."/>
            <person name="Woghiren I.O."/>
            <person name="Woodworth J.R."/>
            <person name="Worley K.C."/>
            <person name="Wright R.A."/>
            <person name="Wu W."/>
            <person name="Young L."/>
            <person name="Zhang L."/>
            <person name="Zhang J."/>
            <person name="Zhu Y."/>
            <person name="Muzny D.M."/>
            <person name="Weinstock G."/>
            <person name="Gibbs R.A."/>
        </authorList>
    </citation>
    <scope>NUCLEOTIDE SEQUENCE [LARGE SCALE GENOMIC DNA]</scope>
    <source>
        <strain evidence="5">LSR1</strain>
    </source>
</reference>
<dbReference type="InterPro" id="IPR031148">
    <property type="entry name" value="Plexin"/>
</dbReference>
<accession>A0A8R2A502</accession>
<dbReference type="RefSeq" id="XP_001947959.2">
    <property type="nucleotide sequence ID" value="XM_001947924.4"/>
</dbReference>
<dbReference type="InterPro" id="IPR013783">
    <property type="entry name" value="Ig-like_fold"/>
</dbReference>
<evidence type="ECO:0000259" key="3">
    <source>
        <dbReference type="SMART" id="SM00429"/>
    </source>
</evidence>
<organism evidence="4 5">
    <name type="scientific">Acyrthosiphon pisum</name>
    <name type="common">Pea aphid</name>
    <dbReference type="NCBI Taxonomy" id="7029"/>
    <lineage>
        <taxon>Eukaryota</taxon>
        <taxon>Metazoa</taxon>
        <taxon>Ecdysozoa</taxon>
        <taxon>Arthropoda</taxon>
        <taxon>Hexapoda</taxon>
        <taxon>Insecta</taxon>
        <taxon>Pterygota</taxon>
        <taxon>Neoptera</taxon>
        <taxon>Paraneoptera</taxon>
        <taxon>Hemiptera</taxon>
        <taxon>Sternorrhyncha</taxon>
        <taxon>Aphidomorpha</taxon>
        <taxon>Aphidoidea</taxon>
        <taxon>Aphididae</taxon>
        <taxon>Macrosiphini</taxon>
        <taxon>Acyrthosiphon</taxon>
    </lineage>
</organism>
<dbReference type="GO" id="GO:0048731">
    <property type="term" value="P:system development"/>
    <property type="evidence" value="ECO:0007669"/>
    <property type="project" value="UniProtKB-ARBA"/>
</dbReference>
<dbReference type="GO" id="GO:0017154">
    <property type="term" value="F:semaphorin receptor activity"/>
    <property type="evidence" value="ECO:0007669"/>
    <property type="project" value="InterPro"/>
</dbReference>
<feature type="signal peptide" evidence="2">
    <location>
        <begin position="1"/>
        <end position="21"/>
    </location>
</feature>
<reference evidence="4" key="2">
    <citation type="submission" date="2022-06" db="UniProtKB">
        <authorList>
            <consortium name="EnsemblMetazoa"/>
        </authorList>
    </citation>
    <scope>IDENTIFICATION</scope>
</reference>
<dbReference type="GO" id="GO:0008360">
    <property type="term" value="P:regulation of cell shape"/>
    <property type="evidence" value="ECO:0007669"/>
    <property type="project" value="TreeGrafter"/>
</dbReference>
<dbReference type="CDD" id="cd00603">
    <property type="entry name" value="IPT_PCSR"/>
    <property type="match status" value="1"/>
</dbReference>
<sequence length="708" mass="78283">MMFSNFTIFMVILCVSRHAYASESAKSKIDCIEYRSCTKCANETLCSWSLEHQNCVQQEELWGNMMVHVETDCPQFTVAKLSWLKDASYTYTLTVSNDKKDFMAYLRRVTISCSLQTGYLKGRVDQNDIKCDGIRRTQADFMLNKQMIFFYYVKFNNNSVILRLDNDSDYYVPHYNHECGVKRDDDCMTCAWTADGYINYFKRCSSANRCSGLYQFYDRRYAQNFTTTATATAAVPLQCANASVQSVEPVSAPWTGGTVVRVTVKNHRILTEKKSVVVTVAGRECAGPKSVDNDTIACIVSPPSREEPKAVSDVARLAEGSIVVEYGPWQKFSIVSTFAFKLVNPRLTDVSPTCGPLSGGTLLTIAGEYLDTGTAVRVVVGNDTTCSAVVRSPKRILCLTSAVEAPNDGVVRVVFDGGLSAQTANRQSFAYTGNPVLDASQPFAGIVSGGTAIPVRGLHFSCARNTTMAVHLHNGTVHRTGCQIHNDTFMVCRSPALSVDDLPIRHVNTTTIAAENDDAEATLLGTLKFELDIAYDGDSVVKLRPGHGDPMPRYHLYVNPVLNYFATDGHAITVIGRNLEWGYAQYQGDDTVVRLHVNDNLAVYTTCDVTSVDWHRIVCVPKTAVNMETVSAVDVAYGLNLRQLLFKKPARSVDYIQHPWTDGRGTTVVVAVLAVLLLCCVCLVQLYGRKIRNRYNCGTPLVELQTPE</sequence>
<keyword evidence="5" id="KW-1185">Reference proteome</keyword>
<dbReference type="GO" id="GO:0050772">
    <property type="term" value="P:positive regulation of axonogenesis"/>
    <property type="evidence" value="ECO:0007669"/>
    <property type="project" value="TreeGrafter"/>
</dbReference>
<dbReference type="GO" id="GO:0002116">
    <property type="term" value="C:semaphorin receptor complex"/>
    <property type="evidence" value="ECO:0007669"/>
    <property type="project" value="TreeGrafter"/>
</dbReference>
<dbReference type="Pfam" id="PF01833">
    <property type="entry name" value="TIG"/>
    <property type="match status" value="1"/>
</dbReference>
<dbReference type="Gene3D" id="2.60.40.10">
    <property type="entry name" value="Immunoglobulins"/>
    <property type="match status" value="2"/>
</dbReference>
<dbReference type="InterPro" id="IPR014756">
    <property type="entry name" value="Ig_E-set"/>
</dbReference>
<keyword evidence="1" id="KW-0472">Membrane</keyword>
<feature type="domain" description="IPT/TIG" evidence="3">
    <location>
        <begin position="344"/>
        <end position="432"/>
    </location>
</feature>
<dbReference type="SMART" id="SM00429">
    <property type="entry name" value="IPT"/>
    <property type="match status" value="3"/>
</dbReference>
<dbReference type="AlphaFoldDB" id="A0A8R2A502"/>
<feature type="transmembrane region" description="Helical" evidence="1">
    <location>
        <begin position="668"/>
        <end position="687"/>
    </location>
</feature>
<dbReference type="InterPro" id="IPR002909">
    <property type="entry name" value="IPT_dom"/>
</dbReference>
<dbReference type="PANTHER" id="PTHR22625:SF44">
    <property type="entry name" value="PLEXIN-B"/>
    <property type="match status" value="1"/>
</dbReference>
<keyword evidence="1" id="KW-1133">Transmembrane helix</keyword>
<evidence type="ECO:0000313" key="4">
    <source>
        <dbReference type="EnsemblMetazoa" id="XP_001947959.2"/>
    </source>
</evidence>
<dbReference type="GeneID" id="100164931"/>
<dbReference type="PANTHER" id="PTHR22625">
    <property type="entry name" value="PLEXIN"/>
    <property type="match status" value="1"/>
</dbReference>
<keyword evidence="1" id="KW-0812">Transmembrane</keyword>